<dbReference type="InterPro" id="IPR036635">
    <property type="entry name" value="MurB_C_sf"/>
</dbReference>
<organism evidence="1">
    <name type="scientific">marine sediment metagenome</name>
    <dbReference type="NCBI Taxonomy" id="412755"/>
    <lineage>
        <taxon>unclassified sequences</taxon>
        <taxon>metagenomes</taxon>
        <taxon>ecological metagenomes</taxon>
    </lineage>
</organism>
<gene>
    <name evidence="1" type="ORF">LCGC14_2404150</name>
</gene>
<accession>A0A0F9BUE5</accession>
<dbReference type="EMBL" id="LAZR01036172">
    <property type="protein sequence ID" value="KKL25550.1"/>
    <property type="molecule type" value="Genomic_DNA"/>
</dbReference>
<name>A0A0F9BUE5_9ZZZZ</name>
<protein>
    <recommendedName>
        <fullName evidence="2">UDP-N-acetylenolpyruvoylglucosamine reductase C-terminal domain-containing protein</fullName>
    </recommendedName>
</protein>
<comment type="caution">
    <text evidence="1">The sequence shown here is derived from an EMBL/GenBank/DDBJ whole genome shotgun (WGS) entry which is preliminary data.</text>
</comment>
<proteinExistence type="predicted"/>
<dbReference type="AlphaFoldDB" id="A0A0F9BUE5"/>
<sequence>ASDVLKLINLIREAVYKQSEVYLELELEVW</sequence>
<dbReference type="GO" id="GO:0008762">
    <property type="term" value="F:UDP-N-acetylmuramate dehydrogenase activity"/>
    <property type="evidence" value="ECO:0007669"/>
    <property type="project" value="InterPro"/>
</dbReference>
<feature type="non-terminal residue" evidence="1">
    <location>
        <position position="1"/>
    </location>
</feature>
<evidence type="ECO:0008006" key="2">
    <source>
        <dbReference type="Google" id="ProtNLM"/>
    </source>
</evidence>
<evidence type="ECO:0000313" key="1">
    <source>
        <dbReference type="EMBL" id="KKL25550.1"/>
    </source>
</evidence>
<reference evidence="1" key="1">
    <citation type="journal article" date="2015" name="Nature">
        <title>Complex archaea that bridge the gap between prokaryotes and eukaryotes.</title>
        <authorList>
            <person name="Spang A."/>
            <person name="Saw J.H."/>
            <person name="Jorgensen S.L."/>
            <person name="Zaremba-Niedzwiedzka K."/>
            <person name="Martijn J."/>
            <person name="Lind A.E."/>
            <person name="van Eijk R."/>
            <person name="Schleper C."/>
            <person name="Guy L."/>
            <person name="Ettema T.J."/>
        </authorList>
    </citation>
    <scope>NUCLEOTIDE SEQUENCE</scope>
</reference>
<dbReference type="SUPFAM" id="SSF56194">
    <property type="entry name" value="Uridine diphospho-N-Acetylenolpyruvylglucosamine reductase, MurB, C-terminal domain"/>
    <property type="match status" value="1"/>
</dbReference>